<gene>
    <name evidence="2" type="ORF">CDL15_Pgr014156</name>
</gene>
<protein>
    <recommendedName>
        <fullName evidence="4">Secreted protein</fullName>
    </recommendedName>
</protein>
<feature type="chain" id="PRO_5013370149" description="Secreted protein" evidence="1">
    <location>
        <begin position="18"/>
        <end position="93"/>
    </location>
</feature>
<feature type="signal peptide" evidence="1">
    <location>
        <begin position="1"/>
        <end position="17"/>
    </location>
</feature>
<evidence type="ECO:0000256" key="1">
    <source>
        <dbReference type="SAM" id="SignalP"/>
    </source>
</evidence>
<name>A0A218XIN6_PUNGR</name>
<dbReference type="Proteomes" id="UP000197138">
    <property type="component" value="Unassembled WGS sequence"/>
</dbReference>
<dbReference type="EMBL" id="MTKT01001322">
    <property type="protein sequence ID" value="OWM84586.1"/>
    <property type="molecule type" value="Genomic_DNA"/>
</dbReference>
<comment type="caution">
    <text evidence="2">The sequence shown here is derived from an EMBL/GenBank/DDBJ whole genome shotgun (WGS) entry which is preliminary data.</text>
</comment>
<proteinExistence type="predicted"/>
<sequence length="93" mass="10356">MWYVVTRLDMLVVRTVAWRGVYLCIGDVSGHVEDVGEDRRWSTRGGRHDLPVVRDGWPGWTRPLGHSASYYGEVKTAGGLPAKVGTIRPSCET</sequence>
<reference evidence="3" key="1">
    <citation type="journal article" date="2017" name="Plant J.">
        <title>The pomegranate (Punica granatum L.) genome and the genomics of punicalagin biosynthesis.</title>
        <authorList>
            <person name="Qin G."/>
            <person name="Xu C."/>
            <person name="Ming R."/>
            <person name="Tang H."/>
            <person name="Guyot R."/>
            <person name="Kramer E.M."/>
            <person name="Hu Y."/>
            <person name="Yi X."/>
            <person name="Qi Y."/>
            <person name="Xu X."/>
            <person name="Gao Z."/>
            <person name="Pan H."/>
            <person name="Jian J."/>
            <person name="Tian Y."/>
            <person name="Yue Z."/>
            <person name="Xu Y."/>
        </authorList>
    </citation>
    <scope>NUCLEOTIDE SEQUENCE [LARGE SCALE GENOMIC DNA]</scope>
    <source>
        <strain evidence="3">cv. Dabenzi</strain>
    </source>
</reference>
<accession>A0A218XIN6</accession>
<evidence type="ECO:0000313" key="3">
    <source>
        <dbReference type="Proteomes" id="UP000197138"/>
    </source>
</evidence>
<keyword evidence="1" id="KW-0732">Signal</keyword>
<organism evidence="2 3">
    <name type="scientific">Punica granatum</name>
    <name type="common">Pomegranate</name>
    <dbReference type="NCBI Taxonomy" id="22663"/>
    <lineage>
        <taxon>Eukaryota</taxon>
        <taxon>Viridiplantae</taxon>
        <taxon>Streptophyta</taxon>
        <taxon>Embryophyta</taxon>
        <taxon>Tracheophyta</taxon>
        <taxon>Spermatophyta</taxon>
        <taxon>Magnoliopsida</taxon>
        <taxon>eudicotyledons</taxon>
        <taxon>Gunneridae</taxon>
        <taxon>Pentapetalae</taxon>
        <taxon>rosids</taxon>
        <taxon>malvids</taxon>
        <taxon>Myrtales</taxon>
        <taxon>Lythraceae</taxon>
        <taxon>Punica</taxon>
    </lineage>
</organism>
<dbReference type="AlphaFoldDB" id="A0A218XIN6"/>
<evidence type="ECO:0008006" key="4">
    <source>
        <dbReference type="Google" id="ProtNLM"/>
    </source>
</evidence>
<evidence type="ECO:0000313" key="2">
    <source>
        <dbReference type="EMBL" id="OWM84586.1"/>
    </source>
</evidence>